<evidence type="ECO:0000313" key="3">
    <source>
        <dbReference type="Proteomes" id="UP000196531"/>
    </source>
</evidence>
<proteinExistence type="predicted"/>
<dbReference type="AlphaFoldDB" id="A0A1Y5F8W8"/>
<evidence type="ECO:0000256" key="1">
    <source>
        <dbReference type="SAM" id="SignalP"/>
    </source>
</evidence>
<comment type="caution">
    <text evidence="2">The sequence shown here is derived from an EMBL/GenBank/DDBJ whole genome shotgun (WGS) entry which is preliminary data.</text>
</comment>
<reference evidence="3" key="1">
    <citation type="journal article" date="2017" name="Proc. Natl. Acad. Sci. U.S.A.">
        <title>Simulation of Deepwater Horizon oil plume reveals substrate specialization within a complex community of hydrocarbon-degraders.</title>
        <authorList>
            <person name="Hu P."/>
            <person name="Dubinsky E.A."/>
            <person name="Probst A.J."/>
            <person name="Wang J."/>
            <person name="Sieber C.M.K."/>
            <person name="Tom L.M."/>
            <person name="Gardinali P."/>
            <person name="Banfield J.F."/>
            <person name="Atlas R.M."/>
            <person name="Andersen G.L."/>
        </authorList>
    </citation>
    <scope>NUCLEOTIDE SEQUENCE [LARGE SCALE GENOMIC DNA]</scope>
</reference>
<gene>
    <name evidence="2" type="ORF">A9Q84_18160</name>
</gene>
<protein>
    <recommendedName>
        <fullName evidence="4">Lipoprotein</fullName>
    </recommendedName>
</protein>
<organism evidence="2 3">
    <name type="scientific">Halobacteriovorax marinus</name>
    <dbReference type="NCBI Taxonomy" id="97084"/>
    <lineage>
        <taxon>Bacteria</taxon>
        <taxon>Pseudomonadati</taxon>
        <taxon>Bdellovibrionota</taxon>
        <taxon>Bacteriovoracia</taxon>
        <taxon>Bacteriovoracales</taxon>
        <taxon>Halobacteriovoraceae</taxon>
        <taxon>Halobacteriovorax</taxon>
    </lineage>
</organism>
<feature type="signal peptide" evidence="1">
    <location>
        <begin position="1"/>
        <end position="22"/>
    </location>
</feature>
<keyword evidence="1" id="KW-0732">Signal</keyword>
<evidence type="ECO:0000313" key="2">
    <source>
        <dbReference type="EMBL" id="OUR94227.1"/>
    </source>
</evidence>
<accession>A0A1Y5F8W8</accession>
<sequence length="114" mass="12900">MKNILILSVFTFSLFTSLSSFASSTNCEEETYTVSWHDYDSAWNDSCKNFIKAAMIKKGCDTKVLKRLSWSEVTSVRQGSSLVCIYNSEGGIYQVMSSEMAEPHRALLLYSRLD</sequence>
<evidence type="ECO:0008006" key="4">
    <source>
        <dbReference type="Google" id="ProtNLM"/>
    </source>
</evidence>
<dbReference type="EMBL" id="MAAO01000011">
    <property type="protein sequence ID" value="OUR94227.1"/>
    <property type="molecule type" value="Genomic_DNA"/>
</dbReference>
<feature type="chain" id="PRO_5012870504" description="Lipoprotein" evidence="1">
    <location>
        <begin position="23"/>
        <end position="114"/>
    </location>
</feature>
<dbReference type="Proteomes" id="UP000196531">
    <property type="component" value="Unassembled WGS sequence"/>
</dbReference>
<name>A0A1Y5F8W8_9BACT</name>